<keyword evidence="1" id="KW-0472">Membrane</keyword>
<sequence length="271" mass="30717">MVICISKENQPAFDHPLLMYHKIQEAPTEIPRVIGTNKKSEWPTSEAHVSTAKCPQDKVPIQNMTALSHRAKPERGNNNTSVIPKHEHAVALARGIPKVYGTKAVINIWEPVVEDKKIEMSISQIWITSGDFDTNDLNSIEVGWQVDPIVYKDNKPRLFVYWTSDAYRTTGGYNLRKPGFIQTSSEIVLGGSISPVSSFGGSQFEITILVWKMVDDTNTLQPIEVKRYYSDGPYYSTKKLHTDEWGTHFFFGGPGLSLYFIYFSFSFFIII</sequence>
<protein>
    <recommendedName>
        <fullName evidence="2">Neprosin PEP catalytic domain-containing protein</fullName>
    </recommendedName>
</protein>
<dbReference type="PANTHER" id="PTHR31589">
    <property type="entry name" value="PROTEIN, PUTATIVE (DUF239)-RELATED-RELATED"/>
    <property type="match status" value="1"/>
</dbReference>
<dbReference type="PANTHER" id="PTHR31589:SF222">
    <property type="entry name" value="RRM DOMAIN-CONTAINING PROTEIN"/>
    <property type="match status" value="1"/>
</dbReference>
<proteinExistence type="predicted"/>
<evidence type="ECO:0000256" key="1">
    <source>
        <dbReference type="SAM" id="Phobius"/>
    </source>
</evidence>
<dbReference type="eggNOG" id="ENOG502QSP9">
    <property type="taxonomic scope" value="Eukaryota"/>
</dbReference>
<dbReference type="PROSITE" id="PS52045">
    <property type="entry name" value="NEPROSIN_PEP_CD"/>
    <property type="match status" value="1"/>
</dbReference>
<dbReference type="Pfam" id="PF14365">
    <property type="entry name" value="Neprosin_AP"/>
    <property type="match status" value="1"/>
</dbReference>
<evidence type="ECO:0000313" key="3">
    <source>
        <dbReference type="EMBL" id="EFH56267.1"/>
    </source>
</evidence>
<dbReference type="STRING" id="81972.D7LJD8"/>
<evidence type="ECO:0000313" key="4">
    <source>
        <dbReference type="Proteomes" id="UP000008694"/>
    </source>
</evidence>
<gene>
    <name evidence="3" type="ORF">ARALYDRAFT_903665</name>
</gene>
<dbReference type="HOGENOM" id="CLU_030538_1_1_1"/>
<accession>D7LJD8</accession>
<feature type="domain" description="Neprosin PEP catalytic" evidence="2">
    <location>
        <begin position="80"/>
        <end position="271"/>
    </location>
</feature>
<reference evidence="4" key="1">
    <citation type="journal article" date="2011" name="Nat. Genet.">
        <title>The Arabidopsis lyrata genome sequence and the basis of rapid genome size change.</title>
        <authorList>
            <person name="Hu T.T."/>
            <person name="Pattyn P."/>
            <person name="Bakker E.G."/>
            <person name="Cao J."/>
            <person name="Cheng J.-F."/>
            <person name="Clark R.M."/>
            <person name="Fahlgren N."/>
            <person name="Fawcett J.A."/>
            <person name="Grimwood J."/>
            <person name="Gundlach H."/>
            <person name="Haberer G."/>
            <person name="Hollister J.D."/>
            <person name="Ossowski S."/>
            <person name="Ottilar R.P."/>
            <person name="Salamov A.A."/>
            <person name="Schneeberger K."/>
            <person name="Spannagl M."/>
            <person name="Wang X."/>
            <person name="Yang L."/>
            <person name="Nasrallah M.E."/>
            <person name="Bergelson J."/>
            <person name="Carrington J.C."/>
            <person name="Gaut B.S."/>
            <person name="Schmutz J."/>
            <person name="Mayer K.F.X."/>
            <person name="Van de Peer Y."/>
            <person name="Grigoriev I.V."/>
            <person name="Nordborg M."/>
            <person name="Weigel D."/>
            <person name="Guo Y.-L."/>
        </authorList>
    </citation>
    <scope>NUCLEOTIDE SEQUENCE [LARGE SCALE GENOMIC DNA]</scope>
    <source>
        <strain evidence="4">cv. MN47</strain>
    </source>
</reference>
<dbReference type="InterPro" id="IPR053168">
    <property type="entry name" value="Glutamic_endopeptidase"/>
</dbReference>
<keyword evidence="4" id="KW-1185">Reference proteome</keyword>
<dbReference type="InterPro" id="IPR025521">
    <property type="entry name" value="Neprosin_propep"/>
</dbReference>
<name>D7LJD8_ARALL</name>
<organism evidence="4">
    <name type="scientific">Arabidopsis lyrata subsp. lyrata</name>
    <name type="common">Lyre-leaved rock-cress</name>
    <dbReference type="NCBI Taxonomy" id="81972"/>
    <lineage>
        <taxon>Eukaryota</taxon>
        <taxon>Viridiplantae</taxon>
        <taxon>Streptophyta</taxon>
        <taxon>Embryophyta</taxon>
        <taxon>Tracheophyta</taxon>
        <taxon>Spermatophyta</taxon>
        <taxon>Magnoliopsida</taxon>
        <taxon>eudicotyledons</taxon>
        <taxon>Gunneridae</taxon>
        <taxon>Pentapetalae</taxon>
        <taxon>rosids</taxon>
        <taxon>malvids</taxon>
        <taxon>Brassicales</taxon>
        <taxon>Brassicaceae</taxon>
        <taxon>Camelineae</taxon>
        <taxon>Arabidopsis</taxon>
    </lineage>
</organism>
<dbReference type="Gene3D" id="3.90.1320.10">
    <property type="entry name" value="Outer-capsid protein sigma 3, large lobe"/>
    <property type="match status" value="1"/>
</dbReference>
<dbReference type="Gramene" id="scaffold_403166.1">
    <property type="protein sequence ID" value="scaffold_403166.1"/>
    <property type="gene ID" value="scaffold_403166.1"/>
</dbReference>
<keyword evidence="1" id="KW-1133">Transmembrane helix</keyword>
<evidence type="ECO:0000259" key="2">
    <source>
        <dbReference type="PROSITE" id="PS52045"/>
    </source>
</evidence>
<feature type="transmembrane region" description="Helical" evidence="1">
    <location>
        <begin position="249"/>
        <end position="270"/>
    </location>
</feature>
<dbReference type="EMBL" id="GL348716">
    <property type="protein sequence ID" value="EFH56267.1"/>
    <property type="molecule type" value="Genomic_DNA"/>
</dbReference>
<keyword evidence="1" id="KW-0812">Transmembrane</keyword>
<dbReference type="Proteomes" id="UP000008694">
    <property type="component" value="Unassembled WGS sequence"/>
</dbReference>
<dbReference type="AlphaFoldDB" id="D7LJD8"/>
<dbReference type="InterPro" id="IPR004314">
    <property type="entry name" value="Neprosin"/>
</dbReference>
<dbReference type="Pfam" id="PF03080">
    <property type="entry name" value="Neprosin"/>
    <property type="match status" value="1"/>
</dbReference>